<proteinExistence type="predicted"/>
<sequence length="100" mass="11799">MTQDTSLANQCSWEVLEEDNHSDHQYLKIHLQTKPIPTPISDSKQRLEATLVSLRISDIIVTFIRLRWSRLNKNKIWTKQQKNCRKLFLILASTHIKSKE</sequence>
<evidence type="ECO:0008006" key="3">
    <source>
        <dbReference type="Google" id="ProtNLM"/>
    </source>
</evidence>
<comment type="caution">
    <text evidence="1">The sequence shown here is derived from an EMBL/GenBank/DDBJ whole genome shotgun (WGS) entry which is preliminary data.</text>
</comment>
<dbReference type="Proteomes" id="UP000499080">
    <property type="component" value="Unassembled WGS sequence"/>
</dbReference>
<evidence type="ECO:0000313" key="2">
    <source>
        <dbReference type="Proteomes" id="UP000499080"/>
    </source>
</evidence>
<dbReference type="AlphaFoldDB" id="A0A4Y2KXD5"/>
<keyword evidence="2" id="KW-1185">Reference proteome</keyword>
<accession>A0A4Y2KXD5</accession>
<dbReference type="EMBL" id="BGPR01005100">
    <property type="protein sequence ID" value="GBN06799.1"/>
    <property type="molecule type" value="Genomic_DNA"/>
</dbReference>
<gene>
    <name evidence="1" type="ORF">AVEN_69019_1</name>
</gene>
<reference evidence="1 2" key="1">
    <citation type="journal article" date="2019" name="Sci. Rep.">
        <title>Orb-weaving spider Araneus ventricosus genome elucidates the spidroin gene catalogue.</title>
        <authorList>
            <person name="Kono N."/>
            <person name="Nakamura H."/>
            <person name="Ohtoshi R."/>
            <person name="Moran D.A.P."/>
            <person name="Shinohara A."/>
            <person name="Yoshida Y."/>
            <person name="Fujiwara M."/>
            <person name="Mori M."/>
            <person name="Tomita M."/>
            <person name="Arakawa K."/>
        </authorList>
    </citation>
    <scope>NUCLEOTIDE SEQUENCE [LARGE SCALE GENOMIC DNA]</scope>
</reference>
<evidence type="ECO:0000313" key="1">
    <source>
        <dbReference type="EMBL" id="GBN06799.1"/>
    </source>
</evidence>
<organism evidence="1 2">
    <name type="scientific">Araneus ventricosus</name>
    <name type="common">Orbweaver spider</name>
    <name type="synonym">Epeira ventricosa</name>
    <dbReference type="NCBI Taxonomy" id="182803"/>
    <lineage>
        <taxon>Eukaryota</taxon>
        <taxon>Metazoa</taxon>
        <taxon>Ecdysozoa</taxon>
        <taxon>Arthropoda</taxon>
        <taxon>Chelicerata</taxon>
        <taxon>Arachnida</taxon>
        <taxon>Araneae</taxon>
        <taxon>Araneomorphae</taxon>
        <taxon>Entelegynae</taxon>
        <taxon>Araneoidea</taxon>
        <taxon>Araneidae</taxon>
        <taxon>Araneus</taxon>
    </lineage>
</organism>
<protein>
    <recommendedName>
        <fullName evidence="3">Endonuclease/exonuclease/phosphatase domain-containing protein</fullName>
    </recommendedName>
</protein>
<name>A0A4Y2KXD5_ARAVE</name>